<dbReference type="InterPro" id="IPR036928">
    <property type="entry name" value="AS_sf"/>
</dbReference>
<accession>A0A4V3CYZ6</accession>
<evidence type="ECO:0000313" key="3">
    <source>
        <dbReference type="EMBL" id="TDP96058.1"/>
    </source>
</evidence>
<organism evidence="3 4">
    <name type="scientific">Labedaea rhizosphaerae</name>
    <dbReference type="NCBI Taxonomy" id="598644"/>
    <lineage>
        <taxon>Bacteria</taxon>
        <taxon>Bacillati</taxon>
        <taxon>Actinomycetota</taxon>
        <taxon>Actinomycetes</taxon>
        <taxon>Pseudonocardiales</taxon>
        <taxon>Pseudonocardiaceae</taxon>
        <taxon>Labedaea</taxon>
    </lineage>
</organism>
<dbReference type="AlphaFoldDB" id="A0A4V3CYZ6"/>
<dbReference type="Pfam" id="PF01425">
    <property type="entry name" value="Amidase"/>
    <property type="match status" value="1"/>
</dbReference>
<dbReference type="PANTHER" id="PTHR11895:SF7">
    <property type="entry name" value="GLUTAMYL-TRNA(GLN) AMIDOTRANSFERASE SUBUNIT A, MITOCHONDRIAL"/>
    <property type="match status" value="1"/>
</dbReference>
<dbReference type="PANTHER" id="PTHR11895">
    <property type="entry name" value="TRANSAMIDASE"/>
    <property type="match status" value="1"/>
</dbReference>
<name>A0A4V3CYZ6_LABRH</name>
<dbReference type="Proteomes" id="UP000295444">
    <property type="component" value="Unassembled WGS sequence"/>
</dbReference>
<dbReference type="PROSITE" id="PS00571">
    <property type="entry name" value="AMIDASES"/>
    <property type="match status" value="1"/>
</dbReference>
<reference evidence="3 4" key="1">
    <citation type="submission" date="2019-03" db="EMBL/GenBank/DDBJ databases">
        <title>Genomic Encyclopedia of Type Strains, Phase IV (KMG-IV): sequencing the most valuable type-strain genomes for metagenomic binning, comparative biology and taxonomic classification.</title>
        <authorList>
            <person name="Goeker M."/>
        </authorList>
    </citation>
    <scope>NUCLEOTIDE SEQUENCE [LARGE SCALE GENOMIC DNA]</scope>
    <source>
        <strain evidence="3 4">DSM 45361</strain>
    </source>
</reference>
<dbReference type="RefSeq" id="WP_133851461.1">
    <property type="nucleotide sequence ID" value="NZ_SNXZ01000004.1"/>
</dbReference>
<dbReference type="SUPFAM" id="SSF75304">
    <property type="entry name" value="Amidase signature (AS) enzymes"/>
    <property type="match status" value="1"/>
</dbReference>
<dbReference type="InterPro" id="IPR023631">
    <property type="entry name" value="Amidase_dom"/>
</dbReference>
<sequence length="452" mass="47566">MDVDQLLTAGAHAQATALADGSVTAPALTEAALAKIAAHDRELNSFRVVYTDAARAAAADAQRRLDAGERTPLLGVPVAIKDDQDVEGDITGMGGRPQLPPAAQDSPVVARVRASGAVVIGHTNVPDRCLWPFTETLTHGATRNPWNLNHTPGGSSGGSAAAVAAGFVGAATGSDGGGSVRIPAGNCGLYGVKTTRGLVPMQEEGWQGLSVLGPLGPNPADAAALLDVMAGENRYVAATEIDPQPMRIALSWTTPLGRPYMVAERKAAVRRVADELRALGHDVVEADPPLGIRPLPQFLIRYLRGVSGDVDGLPHPEWLESRTRAIARVGRQVPDRVLRWARDAELDLRAIMDGFFKDFDLVLQPGITGAPFRIGRFHNAGAVHTLGGVTLSIPYFPLWNTLGYPVVAIPVGVDRAGLPIGVQVGGPEFSEATLLSLAGQYARAHPPQRPPR</sequence>
<dbReference type="InterPro" id="IPR000120">
    <property type="entry name" value="Amidase"/>
</dbReference>
<dbReference type="OrthoDB" id="182039at2"/>
<evidence type="ECO:0000259" key="2">
    <source>
        <dbReference type="Pfam" id="PF01425"/>
    </source>
</evidence>
<comment type="caution">
    <text evidence="3">The sequence shown here is derived from an EMBL/GenBank/DDBJ whole genome shotgun (WGS) entry which is preliminary data.</text>
</comment>
<keyword evidence="4" id="KW-1185">Reference proteome</keyword>
<proteinExistence type="inferred from homology"/>
<comment type="similarity">
    <text evidence="1">Belongs to the amidase family.</text>
</comment>
<dbReference type="EMBL" id="SNXZ01000004">
    <property type="protein sequence ID" value="TDP96058.1"/>
    <property type="molecule type" value="Genomic_DNA"/>
</dbReference>
<feature type="domain" description="Amidase" evidence="2">
    <location>
        <begin position="28"/>
        <end position="435"/>
    </location>
</feature>
<dbReference type="GO" id="GO:0003824">
    <property type="term" value="F:catalytic activity"/>
    <property type="evidence" value="ECO:0007669"/>
    <property type="project" value="InterPro"/>
</dbReference>
<evidence type="ECO:0000313" key="4">
    <source>
        <dbReference type="Proteomes" id="UP000295444"/>
    </source>
</evidence>
<dbReference type="InterPro" id="IPR020556">
    <property type="entry name" value="Amidase_CS"/>
</dbReference>
<protein>
    <submittedName>
        <fullName evidence="3">Amidase</fullName>
    </submittedName>
</protein>
<gene>
    <name evidence="3" type="ORF">EV186_10438</name>
</gene>
<evidence type="ECO:0000256" key="1">
    <source>
        <dbReference type="ARBA" id="ARBA00009199"/>
    </source>
</evidence>
<dbReference type="Gene3D" id="3.90.1300.10">
    <property type="entry name" value="Amidase signature (AS) domain"/>
    <property type="match status" value="1"/>
</dbReference>